<gene>
    <name evidence="7" type="ORF">DWX94_08865</name>
</gene>
<dbReference type="GO" id="GO:0043138">
    <property type="term" value="F:3'-5' DNA helicase activity"/>
    <property type="evidence" value="ECO:0007669"/>
    <property type="project" value="TreeGrafter"/>
</dbReference>
<protein>
    <submittedName>
        <fullName evidence="7">Superfamily I DNA and RNA helicase</fullName>
    </submittedName>
</protein>
<dbReference type="GO" id="GO:0005829">
    <property type="term" value="C:cytosol"/>
    <property type="evidence" value="ECO:0007669"/>
    <property type="project" value="TreeGrafter"/>
</dbReference>
<dbReference type="SUPFAM" id="SSF52540">
    <property type="entry name" value="P-loop containing nucleoside triphosphate hydrolases"/>
    <property type="match status" value="1"/>
</dbReference>
<evidence type="ECO:0000259" key="6">
    <source>
        <dbReference type="PROSITE" id="PS51198"/>
    </source>
</evidence>
<dbReference type="GO" id="GO:0016787">
    <property type="term" value="F:hydrolase activity"/>
    <property type="evidence" value="ECO:0007669"/>
    <property type="project" value="UniProtKB-UniRule"/>
</dbReference>
<dbReference type="Pfam" id="PF00580">
    <property type="entry name" value="UvrD-helicase"/>
    <property type="match status" value="1"/>
</dbReference>
<feature type="binding site" evidence="5">
    <location>
        <begin position="236"/>
        <end position="243"/>
    </location>
    <ligand>
        <name>ATP</name>
        <dbReference type="ChEBI" id="CHEBI:30616"/>
    </ligand>
</feature>
<comment type="caution">
    <text evidence="7">The sequence shown here is derived from an EMBL/GenBank/DDBJ whole genome shotgun (WGS) entry which is preliminary data.</text>
</comment>
<dbReference type="PROSITE" id="PS51198">
    <property type="entry name" value="UVRD_HELICASE_ATP_BIND"/>
    <property type="match status" value="1"/>
</dbReference>
<keyword evidence="3 5" id="KW-0347">Helicase</keyword>
<organism evidence="7 8">
    <name type="scientific">Coprococcus eutactus</name>
    <dbReference type="NCBI Taxonomy" id="33043"/>
    <lineage>
        <taxon>Bacteria</taxon>
        <taxon>Bacillati</taxon>
        <taxon>Bacillota</taxon>
        <taxon>Clostridia</taxon>
        <taxon>Lachnospirales</taxon>
        <taxon>Lachnospiraceae</taxon>
        <taxon>Coprococcus</taxon>
    </lineage>
</organism>
<dbReference type="OrthoDB" id="9787585at2"/>
<dbReference type="Gene3D" id="3.40.50.300">
    <property type="entry name" value="P-loop containing nucleotide triphosphate hydrolases"/>
    <property type="match status" value="2"/>
</dbReference>
<dbReference type="GO" id="GO:0003677">
    <property type="term" value="F:DNA binding"/>
    <property type="evidence" value="ECO:0007669"/>
    <property type="project" value="InterPro"/>
</dbReference>
<evidence type="ECO:0000256" key="4">
    <source>
        <dbReference type="ARBA" id="ARBA00022840"/>
    </source>
</evidence>
<evidence type="ECO:0000256" key="2">
    <source>
        <dbReference type="ARBA" id="ARBA00022801"/>
    </source>
</evidence>
<name>A0A3R6AR94_9FIRM</name>
<dbReference type="GO" id="GO:0005524">
    <property type="term" value="F:ATP binding"/>
    <property type="evidence" value="ECO:0007669"/>
    <property type="project" value="UniProtKB-UniRule"/>
</dbReference>
<evidence type="ECO:0000256" key="1">
    <source>
        <dbReference type="ARBA" id="ARBA00022741"/>
    </source>
</evidence>
<feature type="domain" description="UvrD-like helicase ATP-binding" evidence="6">
    <location>
        <begin position="215"/>
        <end position="560"/>
    </location>
</feature>
<keyword evidence="1 5" id="KW-0547">Nucleotide-binding</keyword>
<proteinExistence type="predicted"/>
<dbReference type="GO" id="GO:0000725">
    <property type="term" value="P:recombinational repair"/>
    <property type="evidence" value="ECO:0007669"/>
    <property type="project" value="TreeGrafter"/>
</dbReference>
<dbReference type="InterPro" id="IPR027417">
    <property type="entry name" value="P-loop_NTPase"/>
</dbReference>
<dbReference type="EMBL" id="QRVK01000021">
    <property type="protein sequence ID" value="RGS41193.1"/>
    <property type="molecule type" value="Genomic_DNA"/>
</dbReference>
<accession>A0A3R6AR94</accession>
<evidence type="ECO:0000313" key="7">
    <source>
        <dbReference type="EMBL" id="RGS41193.1"/>
    </source>
</evidence>
<evidence type="ECO:0000256" key="3">
    <source>
        <dbReference type="ARBA" id="ARBA00022806"/>
    </source>
</evidence>
<dbReference type="PANTHER" id="PTHR11070">
    <property type="entry name" value="UVRD / RECB / PCRA DNA HELICASE FAMILY MEMBER"/>
    <property type="match status" value="1"/>
</dbReference>
<dbReference type="PANTHER" id="PTHR11070:SF17">
    <property type="entry name" value="DNA HELICASE IV"/>
    <property type="match status" value="1"/>
</dbReference>
<evidence type="ECO:0000256" key="5">
    <source>
        <dbReference type="PROSITE-ProRule" id="PRU00560"/>
    </source>
</evidence>
<keyword evidence="4 5" id="KW-0067">ATP-binding</keyword>
<dbReference type="Pfam" id="PF13538">
    <property type="entry name" value="UvrD_C_2"/>
    <property type="match status" value="1"/>
</dbReference>
<dbReference type="InterPro" id="IPR027785">
    <property type="entry name" value="UvrD-like_helicase_C"/>
</dbReference>
<reference evidence="7 8" key="1">
    <citation type="submission" date="2018-08" db="EMBL/GenBank/DDBJ databases">
        <title>A genome reference for cultivated species of the human gut microbiota.</title>
        <authorList>
            <person name="Zou Y."/>
            <person name="Xue W."/>
            <person name="Luo G."/>
        </authorList>
    </citation>
    <scope>NUCLEOTIDE SEQUENCE [LARGE SCALE GENOMIC DNA]</scope>
    <source>
        <strain evidence="7 8">AF22-21</strain>
    </source>
</reference>
<evidence type="ECO:0000313" key="8">
    <source>
        <dbReference type="Proteomes" id="UP000283295"/>
    </source>
</evidence>
<dbReference type="AlphaFoldDB" id="A0A3R6AR94"/>
<dbReference type="Proteomes" id="UP000283295">
    <property type="component" value="Unassembled WGS sequence"/>
</dbReference>
<sequence length="709" mass="82230">MAENKDMENYRATSAEEEEDYFDNVELELDYSISVTEGSVELKKDSIKEQKKYMRDSHGDMDDEEFLQNMQLVNNDEAYLTRAAKRLEVYEHQKKNPYFGKVTFRYDDEGDVIPFYIGMAGYESDMNNEQLIYDWRAPVSSMYYAYEKGPASYTVNTEDMGSEKFTGHIIEKKQFVIVNGKLREAVDTDANINDVILLEALGGNSSVKMKSVVATIQKEQDAIIRNRTAYNLIVDGRAGSGKTVIAMHRLAWLLYNYKSLDSDKVMILSPNSIFGDYISDVLPELEENSVPEKEFDSLLEELLYIDEEYETKLEQSEFIIDSGDQENQRIRNLKVKSSIGFYDRFNEFLERYVSEIKFRTFHYQKVEYTGDDISAMFNGRFSRKPVYERFENIAYFIVDRVEDNSPKEFPEEKKNNLARQIQKQMVNLFAERNLVKLYVDFLAEMEPEYPGISEYKNEYGKICYEDILPILYLQVYFYGCNTYNNIKHLVIDEMQDYTIFQYAILDRIFGCKKTILGDRYQVLFYNPEETVVDVLTKIFAKRNGQGGYELMKLSESYRSTAEITEFCNNILGDEGIGGNTVERHGRVPEEIQCGSLDEAVEFINDKLSYGDMDAYDNIAILTNDEADAYEVYRQLSEYTEVTLITNQSVVYSGGVVVLPKFLAKGMEFDAVYVMTDGTYKNSMVTRHTHYIACTRALHELYVIDVMQSE</sequence>
<keyword evidence="2 5" id="KW-0378">Hydrolase</keyword>
<dbReference type="InterPro" id="IPR000212">
    <property type="entry name" value="DNA_helicase_UvrD/REP"/>
</dbReference>
<dbReference type="InterPro" id="IPR014016">
    <property type="entry name" value="UvrD-like_ATP-bd"/>
</dbReference>